<keyword evidence="1" id="KW-0472">Membrane</keyword>
<dbReference type="EMBL" id="JADCNM010000012">
    <property type="protein sequence ID" value="KAG0458986.1"/>
    <property type="molecule type" value="Genomic_DNA"/>
</dbReference>
<dbReference type="Proteomes" id="UP000639772">
    <property type="component" value="Chromosome 12"/>
</dbReference>
<accession>A0A835PV37</accession>
<gene>
    <name evidence="2" type="ORF">HPP92_022114</name>
</gene>
<keyword evidence="1" id="KW-1133">Transmembrane helix</keyword>
<evidence type="ECO:0000313" key="2">
    <source>
        <dbReference type="EMBL" id="KAG0458986.1"/>
    </source>
</evidence>
<keyword evidence="1" id="KW-0812">Transmembrane</keyword>
<reference evidence="2 3" key="1">
    <citation type="journal article" date="2020" name="Nat. Food">
        <title>A phased Vanilla planifolia genome enables genetic improvement of flavour and production.</title>
        <authorList>
            <person name="Hasing T."/>
            <person name="Tang H."/>
            <person name="Brym M."/>
            <person name="Khazi F."/>
            <person name="Huang T."/>
            <person name="Chambers A.H."/>
        </authorList>
    </citation>
    <scope>NUCLEOTIDE SEQUENCE [LARGE SCALE GENOMIC DNA]</scope>
    <source>
        <tissue evidence="2">Leaf</tissue>
    </source>
</reference>
<proteinExistence type="predicted"/>
<evidence type="ECO:0000313" key="3">
    <source>
        <dbReference type="Proteomes" id="UP000639772"/>
    </source>
</evidence>
<comment type="caution">
    <text evidence="2">The sequence shown here is derived from an EMBL/GenBank/DDBJ whole genome shotgun (WGS) entry which is preliminary data.</text>
</comment>
<dbReference type="OrthoDB" id="1937612at2759"/>
<sequence length="186" mass="20764">MGAEMERNPNLPGLIKASPLDLGLSSPKKRVRQSWISQKRVIPRPLIYGSVLFALGLMSLLTGHIVSDMEWAKFRQYRRVGPHHDIDIWKSDFANLYYGCSDRSPNFRCWIKVSFDGLVSNDGDAGLCAIARDLVPIGYCYWESLGYICSVNYGVSRVPNLSFLLQLLWSMIAVGLGLEGLVCCGC</sequence>
<protein>
    <submittedName>
        <fullName evidence="2">Uncharacterized protein</fullName>
    </submittedName>
</protein>
<name>A0A835PV37_VANPL</name>
<feature type="transmembrane region" description="Helical" evidence="1">
    <location>
        <begin position="163"/>
        <end position="184"/>
    </location>
</feature>
<dbReference type="AlphaFoldDB" id="A0A835PV37"/>
<evidence type="ECO:0000256" key="1">
    <source>
        <dbReference type="SAM" id="Phobius"/>
    </source>
</evidence>
<organism evidence="2 3">
    <name type="scientific">Vanilla planifolia</name>
    <name type="common">Vanilla</name>
    <dbReference type="NCBI Taxonomy" id="51239"/>
    <lineage>
        <taxon>Eukaryota</taxon>
        <taxon>Viridiplantae</taxon>
        <taxon>Streptophyta</taxon>
        <taxon>Embryophyta</taxon>
        <taxon>Tracheophyta</taxon>
        <taxon>Spermatophyta</taxon>
        <taxon>Magnoliopsida</taxon>
        <taxon>Liliopsida</taxon>
        <taxon>Asparagales</taxon>
        <taxon>Orchidaceae</taxon>
        <taxon>Vanilloideae</taxon>
        <taxon>Vanilleae</taxon>
        <taxon>Vanilla</taxon>
    </lineage>
</organism>
<feature type="transmembrane region" description="Helical" evidence="1">
    <location>
        <begin position="46"/>
        <end position="66"/>
    </location>
</feature>